<evidence type="ECO:0000313" key="2">
    <source>
        <dbReference type="EMBL" id="PNX57041.1"/>
    </source>
</evidence>
<dbReference type="PANTHER" id="PTHR33116:SF66">
    <property type="entry name" value="REVERSE TRANSCRIPTASE ZINC-BINDING DOMAIN-CONTAINING PROTEIN"/>
    <property type="match status" value="1"/>
</dbReference>
<feature type="domain" description="Reverse transcriptase zinc-binding" evidence="1">
    <location>
        <begin position="101"/>
        <end position="184"/>
    </location>
</feature>
<comment type="caution">
    <text evidence="2">The sequence shown here is derived from an EMBL/GenBank/DDBJ whole genome shotgun (WGS) entry which is preliminary data.</text>
</comment>
<reference evidence="2 3" key="1">
    <citation type="journal article" date="2014" name="Am. J. Bot.">
        <title>Genome assembly and annotation for red clover (Trifolium pratense; Fabaceae).</title>
        <authorList>
            <person name="Istvanek J."/>
            <person name="Jaros M."/>
            <person name="Krenek A."/>
            <person name="Repkova J."/>
        </authorList>
    </citation>
    <scope>NUCLEOTIDE SEQUENCE [LARGE SCALE GENOMIC DNA]</scope>
    <source>
        <strain evidence="3">cv. Tatra</strain>
        <tissue evidence="2">Young leaves</tissue>
    </source>
</reference>
<evidence type="ECO:0000259" key="1">
    <source>
        <dbReference type="Pfam" id="PF13966"/>
    </source>
</evidence>
<gene>
    <name evidence="2" type="ORF">L195_g050196</name>
</gene>
<evidence type="ECO:0000313" key="3">
    <source>
        <dbReference type="Proteomes" id="UP000236291"/>
    </source>
</evidence>
<dbReference type="STRING" id="57577.A0A2K3JSM3"/>
<dbReference type="AlphaFoldDB" id="A0A2K3JSM3"/>
<sequence>KSRKSPVAWKSVCQPKRYGGLNLIDIEIWNRITMLKLLWNLSGKADNLWEKWVHAYYIKNQQVMEACVPNNASWIMKAIMQQRDDIRHNHEWKEMLNAPKFNMKKMYMAVHDRAQMVMWRTLFYGNVARPRALVTLWLACHERLATRDRLHKYGAMDTTHCCFCNTEETQQHLMFNCSVTKDIWRKVLEWI</sequence>
<reference evidence="2 3" key="2">
    <citation type="journal article" date="2017" name="Front. Plant Sci.">
        <title>Gene Classification and Mining of Molecular Markers Useful in Red Clover (Trifolium pratense) Breeding.</title>
        <authorList>
            <person name="Istvanek J."/>
            <person name="Dluhosova J."/>
            <person name="Dluhos P."/>
            <person name="Patkova L."/>
            <person name="Nedelnik J."/>
            <person name="Repkova J."/>
        </authorList>
    </citation>
    <scope>NUCLEOTIDE SEQUENCE [LARGE SCALE GENOMIC DNA]</scope>
    <source>
        <strain evidence="3">cv. Tatra</strain>
        <tissue evidence="2">Young leaves</tissue>
    </source>
</reference>
<dbReference type="Pfam" id="PF13966">
    <property type="entry name" value="zf-RVT"/>
    <property type="match status" value="1"/>
</dbReference>
<organism evidence="2 3">
    <name type="scientific">Trifolium pratense</name>
    <name type="common">Red clover</name>
    <dbReference type="NCBI Taxonomy" id="57577"/>
    <lineage>
        <taxon>Eukaryota</taxon>
        <taxon>Viridiplantae</taxon>
        <taxon>Streptophyta</taxon>
        <taxon>Embryophyta</taxon>
        <taxon>Tracheophyta</taxon>
        <taxon>Spermatophyta</taxon>
        <taxon>Magnoliopsida</taxon>
        <taxon>eudicotyledons</taxon>
        <taxon>Gunneridae</taxon>
        <taxon>Pentapetalae</taxon>
        <taxon>rosids</taxon>
        <taxon>fabids</taxon>
        <taxon>Fabales</taxon>
        <taxon>Fabaceae</taxon>
        <taxon>Papilionoideae</taxon>
        <taxon>50 kb inversion clade</taxon>
        <taxon>NPAAA clade</taxon>
        <taxon>Hologalegina</taxon>
        <taxon>IRL clade</taxon>
        <taxon>Trifolieae</taxon>
        <taxon>Trifolium</taxon>
    </lineage>
</organism>
<name>A0A2K3JSM3_TRIPR</name>
<feature type="non-terminal residue" evidence="2">
    <location>
        <position position="1"/>
    </location>
</feature>
<dbReference type="EMBL" id="ASHM01075756">
    <property type="protein sequence ID" value="PNX57041.1"/>
    <property type="molecule type" value="Genomic_DNA"/>
</dbReference>
<protein>
    <recommendedName>
        <fullName evidence="1">Reverse transcriptase zinc-binding domain-containing protein</fullName>
    </recommendedName>
</protein>
<dbReference type="Proteomes" id="UP000236291">
    <property type="component" value="Unassembled WGS sequence"/>
</dbReference>
<proteinExistence type="predicted"/>
<dbReference type="InterPro" id="IPR026960">
    <property type="entry name" value="RVT-Znf"/>
</dbReference>
<accession>A0A2K3JSM3</accession>
<dbReference type="PANTHER" id="PTHR33116">
    <property type="entry name" value="REVERSE TRANSCRIPTASE ZINC-BINDING DOMAIN-CONTAINING PROTEIN-RELATED-RELATED"/>
    <property type="match status" value="1"/>
</dbReference>